<comment type="catalytic activity">
    <reaction evidence="1">
        <text>ATP + protein L-histidine = ADP + protein N-phospho-L-histidine.</text>
        <dbReference type="EC" id="2.7.13.3"/>
    </reaction>
</comment>
<name>A0A9X8Y9B3_9FIRM</name>
<evidence type="ECO:0000256" key="5">
    <source>
        <dbReference type="ARBA" id="ARBA00022679"/>
    </source>
</evidence>
<comment type="subcellular location">
    <subcellularLocation>
        <location evidence="2">Membrane</location>
    </subcellularLocation>
</comment>
<dbReference type="PANTHER" id="PTHR45453">
    <property type="entry name" value="PHOSPHATE REGULON SENSOR PROTEIN PHOR"/>
    <property type="match status" value="1"/>
</dbReference>
<comment type="caution">
    <text evidence="11">The sequence shown here is derived from an EMBL/GenBank/DDBJ whole genome shotgun (WGS) entry which is preliminary data.</text>
</comment>
<dbReference type="InterPro" id="IPR036097">
    <property type="entry name" value="HisK_dim/P_sf"/>
</dbReference>
<evidence type="ECO:0000256" key="6">
    <source>
        <dbReference type="ARBA" id="ARBA00022777"/>
    </source>
</evidence>
<keyword evidence="4" id="KW-0597">Phosphoprotein</keyword>
<evidence type="ECO:0000259" key="10">
    <source>
        <dbReference type="PROSITE" id="PS50109"/>
    </source>
</evidence>
<proteinExistence type="predicted"/>
<dbReference type="PROSITE" id="PS50109">
    <property type="entry name" value="HIS_KIN"/>
    <property type="match status" value="1"/>
</dbReference>
<dbReference type="Gene3D" id="3.30.450.20">
    <property type="entry name" value="PAS domain"/>
    <property type="match status" value="1"/>
</dbReference>
<feature type="domain" description="Histidine kinase" evidence="10">
    <location>
        <begin position="356"/>
        <end position="572"/>
    </location>
</feature>
<dbReference type="Gene3D" id="3.30.565.10">
    <property type="entry name" value="Histidine kinase-like ATPase, C-terminal domain"/>
    <property type="match status" value="1"/>
</dbReference>
<keyword evidence="9" id="KW-0812">Transmembrane</keyword>
<evidence type="ECO:0000313" key="11">
    <source>
        <dbReference type="EMBL" id="TCL44730.1"/>
    </source>
</evidence>
<keyword evidence="12" id="KW-1185">Reference proteome</keyword>
<dbReference type="SUPFAM" id="SSF55874">
    <property type="entry name" value="ATPase domain of HSP90 chaperone/DNA topoisomerase II/histidine kinase"/>
    <property type="match status" value="1"/>
</dbReference>
<dbReference type="InterPro" id="IPR035965">
    <property type="entry name" value="PAS-like_dom_sf"/>
</dbReference>
<evidence type="ECO:0000256" key="4">
    <source>
        <dbReference type="ARBA" id="ARBA00022553"/>
    </source>
</evidence>
<dbReference type="SUPFAM" id="SSF55785">
    <property type="entry name" value="PYP-like sensor domain (PAS domain)"/>
    <property type="match status" value="1"/>
</dbReference>
<evidence type="ECO:0000256" key="2">
    <source>
        <dbReference type="ARBA" id="ARBA00004370"/>
    </source>
</evidence>
<dbReference type="CDD" id="cd00130">
    <property type="entry name" value="PAS"/>
    <property type="match status" value="1"/>
</dbReference>
<dbReference type="FunFam" id="3.30.565.10:FF:000006">
    <property type="entry name" value="Sensor histidine kinase WalK"/>
    <property type="match status" value="1"/>
</dbReference>
<dbReference type="PANTHER" id="PTHR45453:SF1">
    <property type="entry name" value="PHOSPHATE REGULON SENSOR PROTEIN PHOR"/>
    <property type="match status" value="1"/>
</dbReference>
<dbReference type="Proteomes" id="UP000294682">
    <property type="component" value="Unassembled WGS sequence"/>
</dbReference>
<keyword evidence="8 9" id="KW-0472">Membrane</keyword>
<dbReference type="CDD" id="cd00075">
    <property type="entry name" value="HATPase"/>
    <property type="match status" value="1"/>
</dbReference>
<dbReference type="InterPro" id="IPR003661">
    <property type="entry name" value="HisK_dim/P_dom"/>
</dbReference>
<keyword evidence="5" id="KW-0808">Transferase</keyword>
<dbReference type="InterPro" id="IPR003594">
    <property type="entry name" value="HATPase_dom"/>
</dbReference>
<dbReference type="SUPFAM" id="SSF47384">
    <property type="entry name" value="Homodimeric domain of signal transducing histidine kinase"/>
    <property type="match status" value="1"/>
</dbReference>
<dbReference type="GO" id="GO:0005886">
    <property type="term" value="C:plasma membrane"/>
    <property type="evidence" value="ECO:0007669"/>
    <property type="project" value="TreeGrafter"/>
</dbReference>
<keyword evidence="6 11" id="KW-0418">Kinase</keyword>
<dbReference type="Gene3D" id="1.10.287.130">
    <property type="match status" value="1"/>
</dbReference>
<evidence type="ECO:0000256" key="3">
    <source>
        <dbReference type="ARBA" id="ARBA00012438"/>
    </source>
</evidence>
<dbReference type="FunFam" id="1.10.287.130:FF:000001">
    <property type="entry name" value="Two-component sensor histidine kinase"/>
    <property type="match status" value="1"/>
</dbReference>
<gene>
    <name evidence="11" type="ORF">EDD78_102356</name>
</gene>
<keyword evidence="9" id="KW-1133">Transmembrane helix</keyword>
<dbReference type="InterPro" id="IPR004358">
    <property type="entry name" value="Sig_transdc_His_kin-like_C"/>
</dbReference>
<dbReference type="SMART" id="SM00387">
    <property type="entry name" value="HATPase_c"/>
    <property type="match status" value="1"/>
</dbReference>
<evidence type="ECO:0000256" key="9">
    <source>
        <dbReference type="SAM" id="Phobius"/>
    </source>
</evidence>
<sequence>MKRRIFSVFALLTALVTIATTLSVCVLYYGFYRETVKSGLQDECYALARSVEESQDVPELLRQVGYALGRNTRMTLVGTDGAVLFDSGLAASTLPNHGDREEFMQAREQGFGEATRHSDTLNADTYYYAVALENGNLLRLSRTMNSILDVFFGTVPLILLVLVLSLALSLLLASLLTKMILRPVNEAARQLEGMLTPGEYTEIKTYRELEPFIGKIRALQRQLEEYVRKLKAQKDTVGTITRNMREGLILMDREKNILAINRSAQEMLETPGGMDYTGQNILHLTRSLQLQEALQKVLSENRGLSFDEEDILGGCHRFFVSPAQDERGQLDGIMVFIVDITSEKRAEQVRRDFAANVSHELKTPLTSINGFAEMIETGMLQSSDDIRASCARIHREGSRLIRLIDDIIRLSEIESGSAEEQVAPCSLREIVDEAIASTESPAREKGIKISVSGEDVMLYGRRPMLYELVYNLLDNAIKYNVPKGSVTLSLSQKEERALLQVSDTGIGVPPEHLERIFERFYRVDKSRSKQTGGTGLGLSIVKHIVEYHHGTITLTSKEGEGTTFTVVLPKNGK</sequence>
<keyword evidence="7" id="KW-0902">Two-component regulatory system</keyword>
<dbReference type="InterPro" id="IPR050351">
    <property type="entry name" value="BphY/WalK/GraS-like"/>
</dbReference>
<reference evidence="11 12" key="1">
    <citation type="submission" date="2019-03" db="EMBL/GenBank/DDBJ databases">
        <title>Genomic Encyclopedia of Type Strains, Phase IV (KMG-IV): sequencing the most valuable type-strain genomes for metagenomic binning, comparative biology and taxonomic classification.</title>
        <authorList>
            <person name="Goeker M."/>
        </authorList>
    </citation>
    <scope>NUCLEOTIDE SEQUENCE [LARGE SCALE GENOMIC DNA]</scope>
    <source>
        <strain evidence="11 12">DSM 100433</strain>
    </source>
</reference>
<dbReference type="InterPro" id="IPR005467">
    <property type="entry name" value="His_kinase_dom"/>
</dbReference>
<dbReference type="SMART" id="SM00388">
    <property type="entry name" value="HisKA"/>
    <property type="match status" value="1"/>
</dbReference>
<dbReference type="GO" id="GO:0016036">
    <property type="term" value="P:cellular response to phosphate starvation"/>
    <property type="evidence" value="ECO:0007669"/>
    <property type="project" value="TreeGrafter"/>
</dbReference>
<dbReference type="InterPro" id="IPR000014">
    <property type="entry name" value="PAS"/>
</dbReference>
<dbReference type="AlphaFoldDB" id="A0A9X8Y9B3"/>
<dbReference type="GO" id="GO:0000155">
    <property type="term" value="F:phosphorelay sensor kinase activity"/>
    <property type="evidence" value="ECO:0007669"/>
    <property type="project" value="InterPro"/>
</dbReference>
<evidence type="ECO:0000256" key="8">
    <source>
        <dbReference type="ARBA" id="ARBA00023136"/>
    </source>
</evidence>
<dbReference type="Pfam" id="PF08448">
    <property type="entry name" value="PAS_4"/>
    <property type="match status" value="1"/>
</dbReference>
<dbReference type="EMBL" id="SLUK01000002">
    <property type="protein sequence ID" value="TCL44730.1"/>
    <property type="molecule type" value="Genomic_DNA"/>
</dbReference>
<evidence type="ECO:0000256" key="7">
    <source>
        <dbReference type="ARBA" id="ARBA00023012"/>
    </source>
</evidence>
<dbReference type="RefSeq" id="WP_165873106.1">
    <property type="nucleotide sequence ID" value="NZ_SLUK01000002.1"/>
</dbReference>
<evidence type="ECO:0000256" key="1">
    <source>
        <dbReference type="ARBA" id="ARBA00000085"/>
    </source>
</evidence>
<dbReference type="InterPro" id="IPR036890">
    <property type="entry name" value="HATPase_C_sf"/>
</dbReference>
<organism evidence="11 12">
    <name type="scientific">Harryflintia acetispora</name>
    <dbReference type="NCBI Taxonomy" id="1849041"/>
    <lineage>
        <taxon>Bacteria</taxon>
        <taxon>Bacillati</taxon>
        <taxon>Bacillota</taxon>
        <taxon>Clostridia</taxon>
        <taxon>Eubacteriales</taxon>
        <taxon>Oscillospiraceae</taxon>
        <taxon>Harryflintia</taxon>
    </lineage>
</organism>
<protein>
    <recommendedName>
        <fullName evidence="3">histidine kinase</fullName>
        <ecNumber evidence="3">2.7.13.3</ecNumber>
    </recommendedName>
</protein>
<accession>A0A9X8Y9B3</accession>
<evidence type="ECO:0000313" key="12">
    <source>
        <dbReference type="Proteomes" id="UP000294682"/>
    </source>
</evidence>
<dbReference type="CDD" id="cd00082">
    <property type="entry name" value="HisKA"/>
    <property type="match status" value="1"/>
</dbReference>
<dbReference type="EC" id="2.7.13.3" evidence="3"/>
<dbReference type="PRINTS" id="PR00344">
    <property type="entry name" value="BCTRLSENSOR"/>
</dbReference>
<feature type="transmembrane region" description="Helical" evidence="9">
    <location>
        <begin position="150"/>
        <end position="173"/>
    </location>
</feature>
<dbReference type="GO" id="GO:0004721">
    <property type="term" value="F:phosphoprotein phosphatase activity"/>
    <property type="evidence" value="ECO:0007669"/>
    <property type="project" value="TreeGrafter"/>
</dbReference>
<dbReference type="Pfam" id="PF02518">
    <property type="entry name" value="HATPase_c"/>
    <property type="match status" value="1"/>
</dbReference>
<dbReference type="InterPro" id="IPR013656">
    <property type="entry name" value="PAS_4"/>
</dbReference>
<dbReference type="Pfam" id="PF00512">
    <property type="entry name" value="HisKA"/>
    <property type="match status" value="1"/>
</dbReference>